<proteinExistence type="predicted"/>
<sequence>MNFNLRAVGRPAATLLTAVAALAGMTSVAHAADTPTCEQTCLLDFRTGAQDGCDRLVLDLSGPVPTPAQMVQSQAGPDPLTYPASGKTVPIDGSSYMTISISGIDITDVNGANT</sequence>
<protein>
    <recommendedName>
        <fullName evidence="2">AMIN-like domain-containing protein</fullName>
    </recommendedName>
</protein>
<dbReference type="InterPro" id="IPR056303">
    <property type="entry name" value="AMIN-like"/>
</dbReference>
<accession>A0AA90H4X4</accession>
<dbReference type="Pfam" id="PF24837">
    <property type="entry name" value="AMIN-like"/>
    <property type="match status" value="1"/>
</dbReference>
<feature type="signal peptide" evidence="1">
    <location>
        <begin position="1"/>
        <end position="31"/>
    </location>
</feature>
<feature type="domain" description="AMIN-like" evidence="2">
    <location>
        <begin position="43"/>
        <end position="108"/>
    </location>
</feature>
<evidence type="ECO:0000313" key="3">
    <source>
        <dbReference type="EMBL" id="MDI5973554.1"/>
    </source>
</evidence>
<evidence type="ECO:0000256" key="1">
    <source>
        <dbReference type="SAM" id="SignalP"/>
    </source>
</evidence>
<dbReference type="AlphaFoldDB" id="A0AA90H4X4"/>
<keyword evidence="1" id="KW-0732">Signal</keyword>
<evidence type="ECO:0000259" key="2">
    <source>
        <dbReference type="Pfam" id="PF24837"/>
    </source>
</evidence>
<name>A0AA90H4X4_9ACTN</name>
<feature type="chain" id="PRO_5041680863" description="AMIN-like domain-containing protein" evidence="1">
    <location>
        <begin position="32"/>
        <end position="114"/>
    </location>
</feature>
<reference evidence="3" key="1">
    <citation type="submission" date="2023-05" db="EMBL/GenBank/DDBJ databases">
        <title>Streptantibioticus silvisoli sp. nov., acidotolerant actinomycetes 1 from pine litter.</title>
        <authorList>
            <person name="Swiecimska M."/>
            <person name="Golinska P."/>
            <person name="Sangal V."/>
            <person name="Wachnowicz B."/>
            <person name="Goodfellow M."/>
        </authorList>
    </citation>
    <scope>NUCLEOTIDE SEQUENCE</scope>
    <source>
        <strain evidence="3">SL13</strain>
    </source>
</reference>
<dbReference type="EMBL" id="JABXJJ020000047">
    <property type="protein sequence ID" value="MDI5973554.1"/>
    <property type="molecule type" value="Genomic_DNA"/>
</dbReference>
<gene>
    <name evidence="3" type="ORF">POF50_030160</name>
</gene>
<comment type="caution">
    <text evidence="3">The sequence shown here is derived from an EMBL/GenBank/DDBJ whole genome shotgun (WGS) entry which is preliminary data.</text>
</comment>
<organism evidence="3">
    <name type="scientific">Streptantibioticus silvisoli</name>
    <dbReference type="NCBI Taxonomy" id="2705255"/>
    <lineage>
        <taxon>Bacteria</taxon>
        <taxon>Bacillati</taxon>
        <taxon>Actinomycetota</taxon>
        <taxon>Actinomycetes</taxon>
        <taxon>Kitasatosporales</taxon>
        <taxon>Streptomycetaceae</taxon>
        <taxon>Streptantibioticus</taxon>
    </lineage>
</organism>